<dbReference type="STRING" id="914237.A0A1E1KSN9"/>
<evidence type="ECO:0000313" key="2">
    <source>
        <dbReference type="EMBL" id="CZT01051.1"/>
    </source>
</evidence>
<feature type="compositionally biased region" description="Polar residues" evidence="1">
    <location>
        <begin position="527"/>
        <end position="540"/>
    </location>
</feature>
<evidence type="ECO:0000313" key="3">
    <source>
        <dbReference type="Proteomes" id="UP000178129"/>
    </source>
</evidence>
<dbReference type="AlphaFoldDB" id="A0A1E1KSN9"/>
<feature type="region of interest" description="Disordered" evidence="1">
    <location>
        <begin position="428"/>
        <end position="455"/>
    </location>
</feature>
<feature type="compositionally biased region" description="Polar residues" evidence="1">
    <location>
        <begin position="269"/>
        <end position="316"/>
    </location>
</feature>
<feature type="region of interest" description="Disordered" evidence="1">
    <location>
        <begin position="249"/>
        <end position="316"/>
    </location>
</feature>
<name>A0A1E1KSN9_9HELO</name>
<dbReference type="Proteomes" id="UP000178129">
    <property type="component" value="Unassembled WGS sequence"/>
</dbReference>
<sequence>MESTTTPMATLATSSSSDLFDVELANLLTKENDTTQDLDLAILFPAITPTPWSEILKSWVKDLPADPFFPYPNVPIFDETALKGTFSKAYHPQNFIYAETPGNFTFEDASGIFTADIRIFTNKVAVGRAGGGSNGAGWKYGVGIYAKLTMRHGMEAEIYGAEDTTTVIHPVMIMGKGKGRQKDPSWKDVVSTLQSAVFKELEIQPPVSQDIQAEVQVEQHVEQPIQPSALQPETGVMAVPKPCMPQLQAPKASSVTATPPTYLPRFTPATPQRIQPSQSRPLYTPASSSPYANTPSTPAHTSTPNSTQQRQVPTTPSAASIAYYNSMRDRASIGKTVPATPNNMNAINKSQIYTPPPTAKAPVRTLQTPVNTAPRTYQTPQQQCFQSATLTPAQTPTPIPIQQRVPTTPSEATVAYYNAMREKVNNRFPAPATPTNNVPKSQLYTPPPTAKASAPSCINQVPQLVNTTRTFQTPQQQFHRIAGPLPAQTPTSTSSKPVKLPALLNVTRAFQTPQQQLHRTAGPSPARNLTPNSSKQHQVPTTPSAATLAFYNTWRGNVNTAPPTPATLADNVTRPQFYTYPAPYAQGSISDVAERSGIAYFESLVRESEKRKRERDGVDGQGGKKARMG</sequence>
<dbReference type="InParanoid" id="A0A1E1KSN9"/>
<proteinExistence type="predicted"/>
<keyword evidence="3" id="KW-1185">Reference proteome</keyword>
<organism evidence="2 3">
    <name type="scientific">Rhynchosporium graminicola</name>
    <dbReference type="NCBI Taxonomy" id="2792576"/>
    <lineage>
        <taxon>Eukaryota</taxon>
        <taxon>Fungi</taxon>
        <taxon>Dikarya</taxon>
        <taxon>Ascomycota</taxon>
        <taxon>Pezizomycotina</taxon>
        <taxon>Leotiomycetes</taxon>
        <taxon>Helotiales</taxon>
        <taxon>Ploettnerulaceae</taxon>
        <taxon>Rhynchosporium</taxon>
    </lineage>
</organism>
<gene>
    <name evidence="2" type="ORF">RCO7_02807</name>
</gene>
<accession>A0A1E1KSN9</accession>
<comment type="caution">
    <text evidence="2">The sequence shown here is derived from an EMBL/GenBank/DDBJ whole genome shotgun (WGS) entry which is preliminary data.</text>
</comment>
<protein>
    <submittedName>
        <fullName evidence="2">Uncharacterized protein</fullName>
    </submittedName>
</protein>
<evidence type="ECO:0000256" key="1">
    <source>
        <dbReference type="SAM" id="MobiDB-lite"/>
    </source>
</evidence>
<dbReference type="EMBL" id="FJUW01000021">
    <property type="protein sequence ID" value="CZT01051.1"/>
    <property type="molecule type" value="Genomic_DNA"/>
</dbReference>
<feature type="compositionally biased region" description="Basic and acidic residues" evidence="1">
    <location>
        <begin position="607"/>
        <end position="618"/>
    </location>
</feature>
<feature type="compositionally biased region" description="Polar residues" evidence="1">
    <location>
        <begin position="433"/>
        <end position="444"/>
    </location>
</feature>
<feature type="region of interest" description="Disordered" evidence="1">
    <location>
        <begin position="607"/>
        <end position="629"/>
    </location>
</feature>
<feature type="region of interest" description="Disordered" evidence="1">
    <location>
        <begin position="513"/>
        <end position="540"/>
    </location>
</feature>
<reference evidence="3" key="1">
    <citation type="submission" date="2016-03" db="EMBL/GenBank/DDBJ databases">
        <authorList>
            <person name="Ploux O."/>
        </authorList>
    </citation>
    <scope>NUCLEOTIDE SEQUENCE [LARGE SCALE GENOMIC DNA]</scope>
    <source>
        <strain evidence="3">UK7</strain>
    </source>
</reference>